<name>A0A2I1D4L7_ASPC2</name>
<evidence type="ECO:0000313" key="2">
    <source>
        <dbReference type="EMBL" id="PKY04831.1"/>
    </source>
</evidence>
<dbReference type="Gene3D" id="3.40.50.300">
    <property type="entry name" value="P-loop containing nucleotide triphosphate hydrolases"/>
    <property type="match status" value="1"/>
</dbReference>
<feature type="domain" description="DNA2/NAM7 helicase-like C-terminal" evidence="1">
    <location>
        <begin position="122"/>
        <end position="332"/>
    </location>
</feature>
<dbReference type="GO" id="GO:0001147">
    <property type="term" value="F:transcription termination site sequence-specific DNA binding"/>
    <property type="evidence" value="ECO:0007669"/>
    <property type="project" value="TreeGrafter"/>
</dbReference>
<dbReference type="Pfam" id="PF13087">
    <property type="entry name" value="AAA_12"/>
    <property type="match status" value="1"/>
</dbReference>
<dbReference type="InterPro" id="IPR027417">
    <property type="entry name" value="P-loop_NTPase"/>
</dbReference>
<dbReference type="EMBL" id="MSFM01000005">
    <property type="protein sequence ID" value="PKY04831.1"/>
    <property type="molecule type" value="Genomic_DNA"/>
</dbReference>
<dbReference type="InterPro" id="IPR041679">
    <property type="entry name" value="DNA2/NAM7-like_C"/>
</dbReference>
<dbReference type="InterPro" id="IPR047187">
    <property type="entry name" value="SF1_C_Upf1"/>
</dbReference>
<dbReference type="PANTHER" id="PTHR10887:SF495">
    <property type="entry name" value="HELICASE SENATAXIN ISOFORM X1-RELATED"/>
    <property type="match status" value="1"/>
</dbReference>
<keyword evidence="3" id="KW-1185">Reference proteome</keyword>
<sequence>YLSQPNTPRPGSSSPEHDEWLARESAFKKCYDSVADVVVQEASILACTNNLTGSHLVRRKFRKRQKHNGQALKPDAIIPLVSLDRSHLVVGTIRGGDREQLAPLAITAKEVPGYNEFGYQMGRSPFDRLCRARFPVSVVSRQHRMDPRLAKFPSKFTYSGRMSDDPSVNFISVRAELANALRDWIETKAPGANFEHVELIGIDVTDGTTSRNSQNQSRSNTENVVVVMDLVEFIVRRGALEDVTCAIITAYSDQRKEYVGRLMRLSEKLDIAWKDMPKVATVDSMQGHEADLIILDWVVISGKKSDLGFAADNRRANVAPTRARSCLIVVANGEIINNDRLSEARPKEFHPEILAHWQHLLYNDLIVDVSAAALMT</sequence>
<dbReference type="Proteomes" id="UP000234254">
    <property type="component" value="Unassembled WGS sequence"/>
</dbReference>
<dbReference type="PANTHER" id="PTHR10887">
    <property type="entry name" value="DNA2/NAM7 HELICASE FAMILY"/>
    <property type="match status" value="1"/>
</dbReference>
<evidence type="ECO:0000259" key="1">
    <source>
        <dbReference type="Pfam" id="PF13087"/>
    </source>
</evidence>
<comment type="caution">
    <text evidence="2">The sequence shown here is derived from an EMBL/GenBank/DDBJ whole genome shotgun (WGS) entry which is preliminary data.</text>
</comment>
<reference evidence="2" key="1">
    <citation type="submission" date="2016-12" db="EMBL/GenBank/DDBJ databases">
        <title>The genomes of Aspergillus section Nigri reveals drivers in fungal speciation.</title>
        <authorList>
            <consortium name="DOE Joint Genome Institute"/>
            <person name="Vesth T.C."/>
            <person name="Nybo J."/>
            <person name="Theobald S."/>
            <person name="Brandl J."/>
            <person name="Frisvad J.C."/>
            <person name="Nielsen K.F."/>
            <person name="Lyhne E.K."/>
            <person name="Kogle M.E."/>
            <person name="Kuo A."/>
            <person name="Riley R."/>
            <person name="Clum A."/>
            <person name="Nolan M."/>
            <person name="Lipzen A."/>
            <person name="Salamov A."/>
            <person name="Henrissat B."/>
            <person name="Wiebenga A."/>
            <person name="De vries R.P."/>
            <person name="Grigoriev I.V."/>
            <person name="Mortensen U.H."/>
            <person name="Andersen M.R."/>
            <person name="Baker S.E."/>
        </authorList>
    </citation>
    <scope>NUCLEOTIDE SEQUENCE</scope>
    <source>
        <strain evidence="2">IBT 28561</strain>
    </source>
</reference>
<dbReference type="InterPro" id="IPR045055">
    <property type="entry name" value="DNA2/NAM7-like"/>
</dbReference>
<protein>
    <recommendedName>
        <fullName evidence="1">DNA2/NAM7 helicase-like C-terminal domain-containing protein</fullName>
    </recommendedName>
</protein>
<dbReference type="GO" id="GO:0006369">
    <property type="term" value="P:termination of RNA polymerase II transcription"/>
    <property type="evidence" value="ECO:0007669"/>
    <property type="project" value="TreeGrafter"/>
</dbReference>
<dbReference type="OrthoDB" id="4526869at2759"/>
<feature type="non-terminal residue" evidence="2">
    <location>
        <position position="1"/>
    </location>
</feature>
<dbReference type="VEuPathDB" id="FungiDB:P168DRAFT_225041"/>
<organism evidence="2 3">
    <name type="scientific">Aspergillus campestris (strain IBT 28561)</name>
    <dbReference type="NCBI Taxonomy" id="1392248"/>
    <lineage>
        <taxon>Eukaryota</taxon>
        <taxon>Fungi</taxon>
        <taxon>Dikarya</taxon>
        <taxon>Ascomycota</taxon>
        <taxon>Pezizomycotina</taxon>
        <taxon>Eurotiomycetes</taxon>
        <taxon>Eurotiomycetidae</taxon>
        <taxon>Eurotiales</taxon>
        <taxon>Aspergillaceae</taxon>
        <taxon>Aspergillus</taxon>
        <taxon>Aspergillus subgen. Circumdati</taxon>
    </lineage>
</organism>
<dbReference type="AlphaFoldDB" id="A0A2I1D4L7"/>
<accession>A0A2I1D4L7</accession>
<dbReference type="GO" id="GO:0016604">
    <property type="term" value="C:nuclear body"/>
    <property type="evidence" value="ECO:0007669"/>
    <property type="project" value="TreeGrafter"/>
</dbReference>
<dbReference type="RefSeq" id="XP_024693425.1">
    <property type="nucleotide sequence ID" value="XM_024833116.1"/>
</dbReference>
<dbReference type="SUPFAM" id="SSF52540">
    <property type="entry name" value="P-loop containing nucleoside triphosphate hydrolases"/>
    <property type="match status" value="1"/>
</dbReference>
<proteinExistence type="predicted"/>
<gene>
    <name evidence="2" type="ORF">P168DRAFT_225041</name>
</gene>
<feature type="non-terminal residue" evidence="2">
    <location>
        <position position="376"/>
    </location>
</feature>
<evidence type="ECO:0000313" key="3">
    <source>
        <dbReference type="Proteomes" id="UP000234254"/>
    </source>
</evidence>
<dbReference type="CDD" id="cd18808">
    <property type="entry name" value="SF1_C_Upf1"/>
    <property type="match status" value="1"/>
</dbReference>
<dbReference type="GeneID" id="36540640"/>